<dbReference type="Proteomes" id="UP000184932">
    <property type="component" value="Unassembled WGS sequence"/>
</dbReference>
<keyword evidence="4" id="KW-1185">Reference proteome</keyword>
<evidence type="ECO:0000259" key="2">
    <source>
        <dbReference type="Pfam" id="PF20938"/>
    </source>
</evidence>
<dbReference type="AlphaFoldDB" id="A0A1N6EYZ6"/>
<dbReference type="EMBL" id="FSRL01000001">
    <property type="protein sequence ID" value="SIN88226.1"/>
    <property type="molecule type" value="Genomic_DNA"/>
</dbReference>
<dbReference type="PANTHER" id="PTHR35339">
    <property type="entry name" value="LINALOOL DEHYDRATASE_ISOMERASE DOMAIN-CONTAINING PROTEIN"/>
    <property type="match status" value="1"/>
</dbReference>
<dbReference type="RefSeq" id="WP_074255316.1">
    <property type="nucleotide sequence ID" value="NZ_FSRL01000001.1"/>
</dbReference>
<dbReference type="PANTHER" id="PTHR35339:SF4">
    <property type="entry name" value="LINALOOL DEHYDRATASE_ISOMERASE DOMAIN-CONTAINING PROTEIN"/>
    <property type="match status" value="1"/>
</dbReference>
<evidence type="ECO:0000313" key="4">
    <source>
        <dbReference type="Proteomes" id="UP000184932"/>
    </source>
</evidence>
<feature type="domain" description="DUF2264" evidence="2">
    <location>
        <begin position="367"/>
        <end position="578"/>
    </location>
</feature>
<accession>A0A1N6EYZ6</accession>
<proteinExistence type="predicted"/>
<evidence type="ECO:0008006" key="5">
    <source>
        <dbReference type="Google" id="ProtNLM"/>
    </source>
</evidence>
<organism evidence="3 4">
    <name type="scientific">Vannielia litorea</name>
    <dbReference type="NCBI Taxonomy" id="1217970"/>
    <lineage>
        <taxon>Bacteria</taxon>
        <taxon>Pseudomonadati</taxon>
        <taxon>Pseudomonadota</taxon>
        <taxon>Alphaproteobacteria</taxon>
        <taxon>Rhodobacterales</taxon>
        <taxon>Paracoccaceae</taxon>
        <taxon>Vannielia</taxon>
    </lineage>
</organism>
<dbReference type="PIRSF" id="PIRSF014753">
    <property type="entry name" value="UCP014753"/>
    <property type="match status" value="1"/>
</dbReference>
<name>A0A1N6EYZ6_9RHOB</name>
<dbReference type="Pfam" id="PF10022">
    <property type="entry name" value="DUF2264"/>
    <property type="match status" value="1"/>
</dbReference>
<dbReference type="InterPro" id="IPR049237">
    <property type="entry name" value="DUF2264_C"/>
</dbReference>
<dbReference type="Pfam" id="PF20938">
    <property type="entry name" value="DUF2264_C"/>
    <property type="match status" value="1"/>
</dbReference>
<evidence type="ECO:0000313" key="3">
    <source>
        <dbReference type="EMBL" id="SIN88226.1"/>
    </source>
</evidence>
<dbReference type="InterPro" id="IPR049349">
    <property type="entry name" value="DUF2264_N"/>
</dbReference>
<sequence>MMKDLPFRNPANPMAGNPFASRADAQRAVADLIAPLLDAFSPGCARVTLGATGAHFHAAAADLEGLVRPFWGLAPLLAGGGHFDGIETFVTGLENGSNPGHPEYWGPVTNRDQRMVESAAIGYALALAPEVFWDKMSRHGRDTLRDWLLNSLQQTPAPNNWNFFHVLVSLGLTRVGVDHDLSIIDANLNRLESWDMGNGWYRDGDKRQADHYIPFAMHFYGLIYAQYGPDSDRARRDRFRERARAFAPQIANWYAADGAALPYGRSLTYRFAHAGFWGTLAMAGEEALPWAEIRGLWARNLRWWSDKPICDPRGVMTIGYGYPQLSMSERYNSPGSPYWAMKAFAPLALPEDHPFWAAEEAAPQERPEVISLAEPGMVKFEHAGDVTVLAGGQQSPTFGRTAEKYNKFAYSTRYGFSVETEGRAFENGPFDNMLAFSENGELAAVRCRESMARIGRDWLYSAWSPMPEVEVESWLLARPPGHLRLHRIRTARRVQTVEGGFALRRDDPTPAPNLQPELTATMARMVTAEDTGCIVDLVAPLPGATPRTPRVIAPEPNTNLLAPRTWVPQLVCALEPGEWSFGTWVCAGRRAGGAPLPDAPEALPSAAELIAMREGGEVIRVWDFD</sequence>
<evidence type="ECO:0000259" key="1">
    <source>
        <dbReference type="Pfam" id="PF10022"/>
    </source>
</evidence>
<protein>
    <recommendedName>
        <fullName evidence="5">DUF2264 domain-containing protein</fullName>
    </recommendedName>
</protein>
<dbReference type="InterPro" id="IPR016624">
    <property type="entry name" value="UCP014753"/>
</dbReference>
<reference evidence="4" key="1">
    <citation type="submission" date="2016-11" db="EMBL/GenBank/DDBJ databases">
        <authorList>
            <person name="Varghese N."/>
            <person name="Submissions S."/>
        </authorList>
    </citation>
    <scope>NUCLEOTIDE SEQUENCE [LARGE SCALE GENOMIC DNA]</scope>
    <source>
        <strain evidence="4">DSM 29440</strain>
    </source>
</reference>
<feature type="domain" description="DUF2264" evidence="1">
    <location>
        <begin position="21"/>
        <end position="361"/>
    </location>
</feature>
<dbReference type="STRING" id="1217970.SAMN05444002_1222"/>
<gene>
    <name evidence="3" type="ORF">SAMN05444002_1222</name>
</gene>